<reference evidence="1 2" key="1">
    <citation type="submission" date="2015-07" db="EMBL/GenBank/DDBJ databases">
        <authorList>
            <consortium name="Pathogen Informatics"/>
        </authorList>
    </citation>
    <scope>NUCLEOTIDE SEQUENCE [LARGE SCALE GENOMIC DNA]</scope>
    <source>
        <strain evidence="1 2">A316</strain>
    </source>
</reference>
<dbReference type="EMBL" id="CWQY01000001">
    <property type="protein sequence ID" value="CSB91897.1"/>
    <property type="molecule type" value="Genomic_DNA"/>
</dbReference>
<dbReference type="AlphaFoldDB" id="A0A655WIT0"/>
<evidence type="ECO:0000313" key="2">
    <source>
        <dbReference type="Proteomes" id="UP000041770"/>
    </source>
</evidence>
<protein>
    <submittedName>
        <fullName evidence="1">Uncharacterized protein</fullName>
    </submittedName>
</protein>
<proteinExistence type="predicted"/>
<sequence length="44" mass="5073">MFGIHTVSTGVLADDEQLFHASIFQAFRFTNNFTHWAAYQITTH</sequence>
<accession>A0A655WIT0</accession>
<organism evidence="1 2">
    <name type="scientific">Vibrio cholerae</name>
    <dbReference type="NCBI Taxonomy" id="666"/>
    <lineage>
        <taxon>Bacteria</taxon>
        <taxon>Pseudomonadati</taxon>
        <taxon>Pseudomonadota</taxon>
        <taxon>Gammaproteobacteria</taxon>
        <taxon>Vibrionales</taxon>
        <taxon>Vibrionaceae</taxon>
        <taxon>Vibrio</taxon>
    </lineage>
</organism>
<name>A0A655WIT0_VIBCL</name>
<evidence type="ECO:0000313" key="1">
    <source>
        <dbReference type="EMBL" id="CSB91897.1"/>
    </source>
</evidence>
<dbReference type="Proteomes" id="UP000041770">
    <property type="component" value="Unassembled WGS sequence"/>
</dbReference>
<gene>
    <name evidence="1" type="ORF">ERS013200_00027</name>
</gene>